<evidence type="ECO:0000256" key="1">
    <source>
        <dbReference type="ARBA" id="ARBA00009973"/>
    </source>
</evidence>
<dbReference type="Pfam" id="PF15092">
    <property type="entry name" value="UPF0728"/>
    <property type="match status" value="1"/>
</dbReference>
<dbReference type="PANTHER" id="PTHR28448">
    <property type="entry name" value="UPF0728 PROTEIN C10ORF53"/>
    <property type="match status" value="1"/>
</dbReference>
<reference evidence="3" key="2">
    <citation type="submission" date="2025-08" db="UniProtKB">
        <authorList>
            <consortium name="Ensembl"/>
        </authorList>
    </citation>
    <scope>IDENTIFICATION</scope>
</reference>
<feature type="transmembrane region" description="Helical" evidence="2">
    <location>
        <begin position="75"/>
        <end position="93"/>
    </location>
</feature>
<keyword evidence="2" id="KW-0472">Membrane</keyword>
<dbReference type="Proteomes" id="UP000472271">
    <property type="component" value="Chromosome 15"/>
</dbReference>
<keyword evidence="4" id="KW-1185">Reference proteome</keyword>
<keyword evidence="2" id="KW-1133">Transmembrane helix</keyword>
<comment type="similarity">
    <text evidence="1">Belongs to the UPF0728 family.</text>
</comment>
<reference evidence="3" key="1">
    <citation type="submission" date="2019-06" db="EMBL/GenBank/DDBJ databases">
        <authorList>
            <consortium name="Wellcome Sanger Institute Data Sharing"/>
        </authorList>
    </citation>
    <scope>NUCLEOTIDE SEQUENCE [LARGE SCALE GENOMIC DNA]</scope>
</reference>
<sequence length="124" mass="14131">MPKNAQVTVKYGPYESSGTVQHRTFRLQGLLAALNARGHRCVLEESHERDQVDLLVNGQVVYTCDIRTLEFGTWVWVWVVVLITRLTVVAKLFRAGVLNSFSFRGHIQPNMISSGPLWHKIRTL</sequence>
<dbReference type="InParanoid" id="A0A673CQ17"/>
<organism evidence="3 4">
    <name type="scientific">Sphaeramia orbicularis</name>
    <name type="common">orbiculate cardinalfish</name>
    <dbReference type="NCBI Taxonomy" id="375764"/>
    <lineage>
        <taxon>Eukaryota</taxon>
        <taxon>Metazoa</taxon>
        <taxon>Chordata</taxon>
        <taxon>Craniata</taxon>
        <taxon>Vertebrata</taxon>
        <taxon>Euteleostomi</taxon>
        <taxon>Actinopterygii</taxon>
        <taxon>Neopterygii</taxon>
        <taxon>Teleostei</taxon>
        <taxon>Neoteleostei</taxon>
        <taxon>Acanthomorphata</taxon>
        <taxon>Gobiaria</taxon>
        <taxon>Kurtiformes</taxon>
        <taxon>Apogonoidei</taxon>
        <taxon>Apogonidae</taxon>
        <taxon>Apogoninae</taxon>
        <taxon>Sphaeramia</taxon>
    </lineage>
</organism>
<proteinExistence type="inferred from homology"/>
<dbReference type="Ensembl" id="ENSSORT00005056706.1">
    <property type="protein sequence ID" value="ENSSORP00005055424.1"/>
    <property type="gene ID" value="ENSSORG00005024734.1"/>
</dbReference>
<protein>
    <submittedName>
        <fullName evidence="3">Uncharacterized protein</fullName>
    </submittedName>
</protein>
<reference evidence="3" key="3">
    <citation type="submission" date="2025-09" db="UniProtKB">
        <authorList>
            <consortium name="Ensembl"/>
        </authorList>
    </citation>
    <scope>IDENTIFICATION</scope>
</reference>
<dbReference type="PANTHER" id="PTHR28448:SF1">
    <property type="entry name" value="UPF0728 PROTEIN C10ORF53"/>
    <property type="match status" value="1"/>
</dbReference>
<evidence type="ECO:0000313" key="3">
    <source>
        <dbReference type="Ensembl" id="ENSSORP00005055424.1"/>
    </source>
</evidence>
<evidence type="ECO:0000256" key="2">
    <source>
        <dbReference type="SAM" id="Phobius"/>
    </source>
</evidence>
<dbReference type="AlphaFoldDB" id="A0A673CQ17"/>
<accession>A0A673CQ17</accession>
<name>A0A673CQ17_9TELE</name>
<keyword evidence="2" id="KW-0812">Transmembrane</keyword>
<dbReference type="InterPro" id="IPR027885">
    <property type="entry name" value="UPF0728"/>
</dbReference>
<evidence type="ECO:0000313" key="4">
    <source>
        <dbReference type="Proteomes" id="UP000472271"/>
    </source>
</evidence>
<dbReference type="FunCoup" id="A0A673CQ17">
    <property type="interactions" value="54"/>
</dbReference>